<organism evidence="8 9">
    <name type="scientific">Methylocystis heyeri</name>
    <dbReference type="NCBI Taxonomy" id="391905"/>
    <lineage>
        <taxon>Bacteria</taxon>
        <taxon>Pseudomonadati</taxon>
        <taxon>Pseudomonadota</taxon>
        <taxon>Alphaproteobacteria</taxon>
        <taxon>Hyphomicrobiales</taxon>
        <taxon>Methylocystaceae</taxon>
        <taxon>Methylocystis</taxon>
    </lineage>
</organism>
<accession>A0A6B8KB25</accession>
<dbReference type="InterPro" id="IPR027385">
    <property type="entry name" value="Beta-barrel_OMP"/>
</dbReference>
<evidence type="ECO:0000256" key="4">
    <source>
        <dbReference type="ARBA" id="ARBA00023237"/>
    </source>
</evidence>
<evidence type="ECO:0000313" key="8">
    <source>
        <dbReference type="EMBL" id="QGM44295.1"/>
    </source>
</evidence>
<keyword evidence="9" id="KW-1185">Reference proteome</keyword>
<dbReference type="Proteomes" id="UP000309061">
    <property type="component" value="Chromosome"/>
</dbReference>
<dbReference type="AlphaFoldDB" id="A0A6B8KB25"/>
<comment type="subcellular location">
    <subcellularLocation>
        <location evidence="1">Cell outer membrane</location>
    </subcellularLocation>
</comment>
<dbReference type="SUPFAM" id="SSF56925">
    <property type="entry name" value="OMPA-like"/>
    <property type="match status" value="1"/>
</dbReference>
<evidence type="ECO:0000259" key="7">
    <source>
        <dbReference type="Pfam" id="PF13505"/>
    </source>
</evidence>
<dbReference type="PANTHER" id="PTHR34001">
    <property type="entry name" value="BLL7405 PROTEIN"/>
    <property type="match status" value="1"/>
</dbReference>
<evidence type="ECO:0000256" key="5">
    <source>
        <dbReference type="ARBA" id="ARBA00038306"/>
    </source>
</evidence>
<dbReference type="Gene3D" id="2.40.160.20">
    <property type="match status" value="1"/>
</dbReference>
<dbReference type="GO" id="GO:0009279">
    <property type="term" value="C:cell outer membrane"/>
    <property type="evidence" value="ECO:0007669"/>
    <property type="project" value="UniProtKB-SubCell"/>
</dbReference>
<reference evidence="8 9" key="1">
    <citation type="submission" date="2019-11" db="EMBL/GenBank/DDBJ databases">
        <title>The genome sequence of Methylocystis heyeri.</title>
        <authorList>
            <person name="Oshkin I.Y."/>
            <person name="Miroshnikov K."/>
            <person name="Dedysh S.N."/>
        </authorList>
    </citation>
    <scope>NUCLEOTIDE SEQUENCE [LARGE SCALE GENOMIC DNA]</scope>
    <source>
        <strain evidence="8 9">H2</strain>
    </source>
</reference>
<dbReference type="OrthoDB" id="7916126at2"/>
<dbReference type="InterPro" id="IPR051692">
    <property type="entry name" value="OMP-like"/>
</dbReference>
<name>A0A6B8KB25_9HYPH</name>
<feature type="signal peptide" evidence="6">
    <location>
        <begin position="1"/>
        <end position="22"/>
    </location>
</feature>
<dbReference type="EMBL" id="CP046052">
    <property type="protein sequence ID" value="QGM44295.1"/>
    <property type="molecule type" value="Genomic_DNA"/>
</dbReference>
<keyword evidence="2 6" id="KW-0732">Signal</keyword>
<dbReference type="Pfam" id="PF13505">
    <property type="entry name" value="OMP_b-brl"/>
    <property type="match status" value="1"/>
</dbReference>
<keyword evidence="4" id="KW-0998">Cell outer membrane</keyword>
<evidence type="ECO:0000256" key="1">
    <source>
        <dbReference type="ARBA" id="ARBA00004442"/>
    </source>
</evidence>
<evidence type="ECO:0000256" key="6">
    <source>
        <dbReference type="SAM" id="SignalP"/>
    </source>
</evidence>
<evidence type="ECO:0000313" key="9">
    <source>
        <dbReference type="Proteomes" id="UP000309061"/>
    </source>
</evidence>
<feature type="chain" id="PRO_5025641447" evidence="6">
    <location>
        <begin position="23"/>
        <end position="690"/>
    </location>
</feature>
<dbReference type="PANTHER" id="PTHR34001:SF3">
    <property type="entry name" value="BLL7405 PROTEIN"/>
    <property type="match status" value="1"/>
</dbReference>
<gene>
    <name evidence="8" type="ORF">H2LOC_000460</name>
</gene>
<dbReference type="InterPro" id="IPR011250">
    <property type="entry name" value="OMP/PagP_B-barrel"/>
</dbReference>
<evidence type="ECO:0000256" key="2">
    <source>
        <dbReference type="ARBA" id="ARBA00022729"/>
    </source>
</evidence>
<comment type="similarity">
    <text evidence="5">Belongs to the Omp25/RopB family.</text>
</comment>
<protein>
    <submittedName>
        <fullName evidence="8">Outer membrane beta-barrel protein</fullName>
    </submittedName>
</protein>
<proteinExistence type="inferred from homology"/>
<dbReference type="KEGG" id="mhey:H2LOC_000460"/>
<evidence type="ECO:0000256" key="3">
    <source>
        <dbReference type="ARBA" id="ARBA00023136"/>
    </source>
</evidence>
<sequence length="690" mass="73455">MIGPVAGLAAMPLFWMSAHVMCATSKTAAFCFSEPRNATARSHGAGDMRVAALGISHRAQRIGGLRKFAPVLTAVLLVAHDARADEAGAGGTSSPRPAPPPVPLCVFGDALPGAGKLLLTLSPQFSGNANSLVGARGVSSQQIVATTPWYWSPLSTLRLVPQRLLTESQTATLAYGLRDDLSLVLNAGLIEKHIDLMTFYGASGIIPRGMSNPGTESLQDTQLSGIWRVYQDPIHRIQLNLGMSFPTGSDHNLATPFQPTGTWATARAFYAMQTGTGTFDIMPGILYAGALAPWSWGLSYRARLPLGVNPEGYMWGNYQEWNAWAGYTWVPGFTTTVRVNGNIQDHIVGADWWVIGKIQTGDPDFFGGKRIELFGGASIDGKIFGYPGFSLLAEAGIPVYQNLNGPQLAKNWQATMGLRWKVGDGAVPGAAPGLPALKDSPDASSPFPVSWSGLYFGVNAGYGWSGDNSTNFRYFGSGGFVDLWASGAVPSGFRLNSDGFVGGAQLGYNYQLSDKFVGGVETEIDGVVAGVNAANWLAASPLAYVQGLRSQHSFGSVRARLGYLATPALLAYATGGLAYGETDLSAAWFSPALKPALNAGGSWLGYQDLRTGWVGGAGVEWMFLPKWSAKLEYLYYDLQTATTLPLQAVYGSKGRVSSAYYQARFNGDIVRVGVNYHFNFGAPAPATAKF</sequence>
<feature type="domain" description="Outer membrane protein beta-barrel" evidence="7">
    <location>
        <begin position="450"/>
        <end position="678"/>
    </location>
</feature>
<keyword evidence="3" id="KW-0472">Membrane</keyword>